<dbReference type="RefSeq" id="WP_006060460.1">
    <property type="nucleotide sequence ID" value="NZ_GG657561.1"/>
</dbReference>
<protein>
    <submittedName>
        <fullName evidence="1">Uncharacterized protein</fullName>
    </submittedName>
</protein>
<dbReference type="OrthoDB" id="9996282at2"/>
<name>B9YBU0_9FIRM</name>
<proteinExistence type="predicted"/>
<gene>
    <name evidence="1" type="ORF">HOLDEFILI_03297</name>
</gene>
<dbReference type="EMBL" id="ACCF01000205">
    <property type="protein sequence ID" value="EEF66557.1"/>
    <property type="molecule type" value="Genomic_DNA"/>
</dbReference>
<dbReference type="AlphaFoldDB" id="B9YBU0"/>
<evidence type="ECO:0000313" key="1">
    <source>
        <dbReference type="EMBL" id="EEF66557.1"/>
    </source>
</evidence>
<dbReference type="STRING" id="545696.HOLDEFILI_03297"/>
<dbReference type="Proteomes" id="UP000005950">
    <property type="component" value="Unassembled WGS sequence"/>
</dbReference>
<evidence type="ECO:0000313" key="2">
    <source>
        <dbReference type="Proteomes" id="UP000005950"/>
    </source>
</evidence>
<sequence length="116" mass="13116">MPLLDKKVPVLFGVFEKTLYYPTKRENKIKISEISVYFTFCWFVGIKEKNIRRSIGKNFSSPWRGTAGRKGILICLVSEKRAETAVAIALLVKSEKPKRPAGIVVVSEGSRKLPLF</sequence>
<organism evidence="1 2">
    <name type="scientific">Holdemania filiformis DSM 12042</name>
    <dbReference type="NCBI Taxonomy" id="545696"/>
    <lineage>
        <taxon>Bacteria</taxon>
        <taxon>Bacillati</taxon>
        <taxon>Bacillota</taxon>
        <taxon>Erysipelotrichia</taxon>
        <taxon>Erysipelotrichales</taxon>
        <taxon>Erysipelotrichaceae</taxon>
        <taxon>Holdemania</taxon>
    </lineage>
</organism>
<comment type="caution">
    <text evidence="1">The sequence shown here is derived from an EMBL/GenBank/DDBJ whole genome shotgun (WGS) entry which is preliminary data.</text>
</comment>
<accession>B9YBU0</accession>
<reference evidence="1 2" key="1">
    <citation type="submission" date="2008-12" db="EMBL/GenBank/DDBJ databases">
        <authorList>
            <person name="Fulton L."/>
            <person name="Clifton S."/>
            <person name="Fulton B."/>
            <person name="Xu J."/>
            <person name="Minx P."/>
            <person name="Pepin K.H."/>
            <person name="Johnson M."/>
            <person name="Bhonagiri V."/>
            <person name="Nash W.E."/>
            <person name="Mardis E.R."/>
            <person name="Wilson R.K."/>
        </authorList>
    </citation>
    <scope>NUCLEOTIDE SEQUENCE [LARGE SCALE GENOMIC DNA]</scope>
    <source>
        <strain evidence="1 2">DSM 12042</strain>
    </source>
</reference>
<reference evidence="1 2" key="2">
    <citation type="submission" date="2009-02" db="EMBL/GenBank/DDBJ databases">
        <title>Draft genome sequence of Holdemania filiformis DSM 12042.</title>
        <authorList>
            <person name="Sudarsanam P."/>
            <person name="Ley R."/>
            <person name="Guruge J."/>
            <person name="Turnbaugh P.J."/>
            <person name="Mahowald M."/>
            <person name="Liep D."/>
            <person name="Gordon J."/>
        </authorList>
    </citation>
    <scope>NUCLEOTIDE SEQUENCE [LARGE SCALE GENOMIC DNA]</scope>
    <source>
        <strain evidence="1 2">DSM 12042</strain>
    </source>
</reference>
<dbReference type="HOGENOM" id="CLU_2093473_0_0_9"/>